<dbReference type="OrthoDB" id="6028417at2"/>
<evidence type="ECO:0000313" key="2">
    <source>
        <dbReference type="Proteomes" id="UP000289784"/>
    </source>
</evidence>
<proteinExistence type="predicted"/>
<dbReference type="AlphaFoldDB" id="A0A4Q1JUE7"/>
<sequence>MLVGVLALYGHQALVRTRREDQRAFASLVFDTARGLVTGQSLKVVHRAVRLPQSVQGLPGVPASGASYWFCVGPGPSYYLAVPLRVRGAGFDGPLEWVVRPLTAERMRAALSARPAALRRAFPHAVLSE</sequence>
<dbReference type="RefSeq" id="WP_129471744.1">
    <property type="nucleotide sequence ID" value="NZ_SAWZ01000007.1"/>
</dbReference>
<accession>A0A4Q1JUE7</accession>
<reference evidence="1 2" key="1">
    <citation type="submission" date="2019-01" db="EMBL/GenBank/DDBJ databases">
        <title>Pseudoxanthomonas composti sp. nov., isolated from compost.</title>
        <authorList>
            <person name="Yang G."/>
        </authorList>
    </citation>
    <scope>NUCLEOTIDE SEQUENCE [LARGE SCALE GENOMIC DNA]</scope>
    <source>
        <strain evidence="1 2">GSS15</strain>
    </source>
</reference>
<protein>
    <submittedName>
        <fullName evidence="1">Uncharacterized protein</fullName>
    </submittedName>
</protein>
<gene>
    <name evidence="1" type="ORF">EPA99_13405</name>
</gene>
<name>A0A4Q1JUE7_9GAMM</name>
<keyword evidence="2" id="KW-1185">Reference proteome</keyword>
<dbReference type="Proteomes" id="UP000289784">
    <property type="component" value="Unassembled WGS sequence"/>
</dbReference>
<organism evidence="1 2">
    <name type="scientific">Pseudoxanthomonas composti</name>
    <dbReference type="NCBI Taxonomy" id="2137479"/>
    <lineage>
        <taxon>Bacteria</taxon>
        <taxon>Pseudomonadati</taxon>
        <taxon>Pseudomonadota</taxon>
        <taxon>Gammaproteobacteria</taxon>
        <taxon>Lysobacterales</taxon>
        <taxon>Lysobacteraceae</taxon>
        <taxon>Pseudoxanthomonas</taxon>
    </lineage>
</organism>
<evidence type="ECO:0000313" key="1">
    <source>
        <dbReference type="EMBL" id="RXR03432.1"/>
    </source>
</evidence>
<comment type="caution">
    <text evidence="1">The sequence shown here is derived from an EMBL/GenBank/DDBJ whole genome shotgun (WGS) entry which is preliminary data.</text>
</comment>
<dbReference type="EMBL" id="SAWZ01000007">
    <property type="protein sequence ID" value="RXR03432.1"/>
    <property type="molecule type" value="Genomic_DNA"/>
</dbReference>